<reference evidence="3 4" key="1">
    <citation type="submission" date="2017-03" db="EMBL/GenBank/DDBJ databases">
        <title>Genomes of endolithic fungi from Antarctica.</title>
        <authorList>
            <person name="Coleine C."/>
            <person name="Masonjones S."/>
            <person name="Stajich J.E."/>
        </authorList>
    </citation>
    <scope>NUCLEOTIDE SEQUENCE [LARGE SCALE GENOMIC DNA]</scope>
    <source>
        <strain evidence="3 4">CCFEE 5187</strain>
    </source>
</reference>
<evidence type="ECO:0000313" key="4">
    <source>
        <dbReference type="Proteomes" id="UP000308768"/>
    </source>
</evidence>
<evidence type="ECO:0000313" key="3">
    <source>
        <dbReference type="EMBL" id="TKA67753.1"/>
    </source>
</evidence>
<accession>A0A4U0WYR5</accession>
<dbReference type="GO" id="GO:0000056">
    <property type="term" value="P:ribosomal small subunit export from nucleus"/>
    <property type="evidence" value="ECO:0007669"/>
    <property type="project" value="TreeGrafter"/>
</dbReference>
<dbReference type="GO" id="GO:0005634">
    <property type="term" value="C:nucleus"/>
    <property type="evidence" value="ECO:0007669"/>
    <property type="project" value="TreeGrafter"/>
</dbReference>
<feature type="region of interest" description="Disordered" evidence="2">
    <location>
        <begin position="40"/>
        <end position="61"/>
    </location>
</feature>
<feature type="compositionally biased region" description="Acidic residues" evidence="2">
    <location>
        <begin position="222"/>
        <end position="240"/>
    </location>
</feature>
<feature type="compositionally biased region" description="Low complexity" evidence="2">
    <location>
        <begin position="134"/>
        <end position="146"/>
    </location>
</feature>
<dbReference type="PANTHER" id="PTHR21531">
    <property type="entry name" value="LOW-TEMPERATURE VIABILITY PROTEIN LTV1-RELATED"/>
    <property type="match status" value="1"/>
</dbReference>
<dbReference type="OrthoDB" id="5852896at2759"/>
<dbReference type="AlphaFoldDB" id="A0A4U0WYR5"/>
<dbReference type="EMBL" id="NAJN01000880">
    <property type="protein sequence ID" value="TKA67753.1"/>
    <property type="molecule type" value="Genomic_DNA"/>
</dbReference>
<evidence type="ECO:0008006" key="5">
    <source>
        <dbReference type="Google" id="ProtNLM"/>
    </source>
</evidence>
<feature type="region of interest" description="Disordered" evidence="2">
    <location>
        <begin position="394"/>
        <end position="415"/>
    </location>
</feature>
<feature type="compositionally biased region" description="Polar residues" evidence="2">
    <location>
        <begin position="328"/>
        <end position="340"/>
    </location>
</feature>
<feature type="compositionally biased region" description="Low complexity" evidence="2">
    <location>
        <begin position="394"/>
        <end position="409"/>
    </location>
</feature>
<comment type="caution">
    <text evidence="3">The sequence shown here is derived from an EMBL/GenBank/DDBJ whole genome shotgun (WGS) entry which is preliminary data.</text>
</comment>
<feature type="compositionally biased region" description="Polar residues" evidence="2">
    <location>
        <begin position="303"/>
        <end position="317"/>
    </location>
</feature>
<dbReference type="Proteomes" id="UP000308768">
    <property type="component" value="Unassembled WGS sequence"/>
</dbReference>
<dbReference type="GO" id="GO:0030688">
    <property type="term" value="C:preribosome, small subunit precursor"/>
    <property type="evidence" value="ECO:0007669"/>
    <property type="project" value="TreeGrafter"/>
</dbReference>
<protein>
    <recommendedName>
        <fullName evidence="5">Low temperature viability protein</fullName>
    </recommendedName>
</protein>
<keyword evidence="4" id="KW-1185">Reference proteome</keyword>
<dbReference type="Pfam" id="PF04180">
    <property type="entry name" value="LTV"/>
    <property type="match status" value="1"/>
</dbReference>
<organism evidence="3 4">
    <name type="scientific">Cryomyces minteri</name>
    <dbReference type="NCBI Taxonomy" id="331657"/>
    <lineage>
        <taxon>Eukaryota</taxon>
        <taxon>Fungi</taxon>
        <taxon>Dikarya</taxon>
        <taxon>Ascomycota</taxon>
        <taxon>Pezizomycotina</taxon>
        <taxon>Dothideomycetes</taxon>
        <taxon>Dothideomycetes incertae sedis</taxon>
        <taxon>Cryomyces</taxon>
    </lineage>
</organism>
<feature type="region of interest" description="Disordered" evidence="2">
    <location>
        <begin position="210"/>
        <end position="281"/>
    </location>
</feature>
<gene>
    <name evidence="3" type="ORF">B0A49_07879</name>
</gene>
<feature type="region of interest" description="Disordered" evidence="2">
    <location>
        <begin position="128"/>
        <end position="149"/>
    </location>
</feature>
<comment type="similarity">
    <text evidence="1">Belongs to the LTV1 family.</text>
</comment>
<evidence type="ECO:0000256" key="2">
    <source>
        <dbReference type="SAM" id="MobiDB-lite"/>
    </source>
</evidence>
<dbReference type="InterPro" id="IPR007307">
    <property type="entry name" value="Ltv1"/>
</dbReference>
<dbReference type="PANTHER" id="PTHR21531:SF0">
    <property type="entry name" value="PROTEIN LTV1 HOMOLOG"/>
    <property type="match status" value="1"/>
</dbReference>
<feature type="region of interest" description="Disordered" evidence="2">
    <location>
        <begin position="293"/>
        <end position="340"/>
    </location>
</feature>
<dbReference type="GO" id="GO:0005829">
    <property type="term" value="C:cytosol"/>
    <property type="evidence" value="ECO:0007669"/>
    <property type="project" value="TreeGrafter"/>
</dbReference>
<evidence type="ECO:0000256" key="1">
    <source>
        <dbReference type="ARBA" id="ARBA00009078"/>
    </source>
</evidence>
<proteinExistence type="inferred from homology"/>
<feature type="region of interest" description="Disordered" evidence="2">
    <location>
        <begin position="433"/>
        <end position="471"/>
    </location>
</feature>
<sequence>MPRRRFIDKKNATHFALVHRAQDDPLINDEDAPDMVFAKFSAPNTNKPSTSKKVKERGDLDEEFGMSVRQNEGEAANYGVYYDDTEYDYMQHMRDLGAGGEAYFVEASSKQKKGKGKQKLEDALREVTIDDDGASSAGFSQASQRSLMPEEMLPSEFMKKRTYQDQQNVPDALAGFQPDMDPRLREVLEALEDEAYVDDEDDIFVALAEDGVEVDQSNWEAADWEDDEAVPDDDQGWESDDTVKPVAEYKSSSTVPTDPAHLPPPSEAGADGTSDNGDGAWMAEFSKFKKDIKASKPLPPAARTQSSVVTGMSSLTNGGRHKKRKGAKTSTTNYSMTSSALARTEPLSLLDDRFDKIEEEYAYDELEDSASTFDGNDTDTASLASGLSHLSAFSAKSTASRASRTSAASGQAPELVRADFDAIMDDFLGGYSKQAGKGTRIRRGAPQTGMQQLDEIRQGLGPARTKARQKA</sequence>
<dbReference type="STRING" id="331657.A0A4U0WYR5"/>
<name>A0A4U0WYR5_9PEZI</name>
<dbReference type="GO" id="GO:0042274">
    <property type="term" value="P:ribosomal small subunit biogenesis"/>
    <property type="evidence" value="ECO:0007669"/>
    <property type="project" value="InterPro"/>
</dbReference>